<evidence type="ECO:0000256" key="1">
    <source>
        <dbReference type="ARBA" id="ARBA00004651"/>
    </source>
</evidence>
<dbReference type="SUPFAM" id="SSF82866">
    <property type="entry name" value="Multidrug efflux transporter AcrB transmembrane domain"/>
    <property type="match status" value="2"/>
</dbReference>
<reference evidence="8 9" key="1">
    <citation type="submission" date="2016-03" db="EMBL/GenBank/DDBJ databases">
        <title>Draft Genome Sequence of the Strain BR 10245 (Bradyrhizobium sp.) isolated from nodules of Centrolobium paraense.</title>
        <authorList>
            <person name="Simoes-Araujo J.L.Sr."/>
            <person name="Barauna A.C."/>
            <person name="Silva K."/>
            <person name="Zilli J.E."/>
        </authorList>
    </citation>
    <scope>NUCLEOTIDE SEQUENCE [LARGE SCALE GENOMIC DNA]</scope>
    <source>
        <strain evidence="8 9">BR 10245</strain>
    </source>
</reference>
<organism evidence="8 9">
    <name type="scientific">Bradyrhizobium centrolobii</name>
    <dbReference type="NCBI Taxonomy" id="1505087"/>
    <lineage>
        <taxon>Bacteria</taxon>
        <taxon>Pseudomonadati</taxon>
        <taxon>Pseudomonadota</taxon>
        <taxon>Alphaproteobacteria</taxon>
        <taxon>Hyphomicrobiales</taxon>
        <taxon>Nitrobacteraceae</taxon>
        <taxon>Bradyrhizobium</taxon>
    </lineage>
</organism>
<evidence type="ECO:0000259" key="7">
    <source>
        <dbReference type="PROSITE" id="PS50156"/>
    </source>
</evidence>
<dbReference type="EMBL" id="LUUB01000037">
    <property type="protein sequence ID" value="OAF13110.1"/>
    <property type="molecule type" value="Genomic_DNA"/>
</dbReference>
<feature type="transmembrane region" description="Helical" evidence="6">
    <location>
        <begin position="712"/>
        <end position="736"/>
    </location>
</feature>
<evidence type="ECO:0000256" key="6">
    <source>
        <dbReference type="SAM" id="Phobius"/>
    </source>
</evidence>
<name>A0A176Z1P2_9BRAD</name>
<feature type="transmembrane region" description="Helical" evidence="6">
    <location>
        <begin position="806"/>
        <end position="825"/>
    </location>
</feature>
<dbReference type="STRING" id="1505087.AYJ54_44700"/>
<keyword evidence="4 6" id="KW-1133">Transmembrane helix</keyword>
<sequence>MLIVAATYDVARFSITTNVDALISRDLPWHRRQLAFNETFPQKGILVVVSATTPENATLAAEALVQQISKRPDLFRSVAQTNGEFFERNGFLFESIADVEKSIGGLKQAQPLLSKLAGDPTLRGAAGALSFGAHGVQGGELKLDQLAWPLSLVDTALSDILGGKPASFSWQELLQRHKTSASDLRRFIEVDPVLDFSALQPGAKASSGIQQAASELDLAGRYHAKVGLTGEVALNDDQFSVIRQSAVRDTLTAVFGTLIVLWFALRSWKIIASVFFSLAVGLAITAAFGLMVVGAFNLISIAFFVLFVGLGVDFGIQFSVRYRSERYKDDHLHGALLGAARKVAGPLALAASATAVGFFSFIPTDYNGLSELGLIAGCGMLIAFLCSITLVPSMLAILNPPGESAPIGFRRLASLDDYLQRHRVGIIAGTIGIVLVATPLLLLLQFDFNPIDLQNPNAPSVVTYRELQHSPQTGGNDAEILAPSLGQANDLAKDLASIPEVSRTLTLSSFIPVEQPQKLATIAAVSKDLNAALNPARQEPPPTDQDTVAALRATAATLLTISDKATGPNDDLARHVSQLLTDLAQRDAATRKRAEAVFDSPLVHDLSLLGKMLDAKEITLKSLPADLVRDWLAPDGRARVQLLPKGDLSDTKVLRKFARSVLASYPAATGPAISYFESGNLITGAFIKATLLALASITVLLVLALRRIGDVLLTLVPLLLAGAVTLEISAAIGLVLNFANIIAVPLLLGVGVAFKIYYILAWRAGKTGLLQSSLTRAIVSSAMTNAIAFGSMWMSSYPGMSSMGKLMALSLVCTMAAAVLFQPVLMGRPRQREVNLPQPGELPLPAESSIRAMREYL</sequence>
<dbReference type="PANTHER" id="PTHR33406:SF13">
    <property type="entry name" value="MEMBRANE PROTEIN YDFJ"/>
    <property type="match status" value="1"/>
</dbReference>
<evidence type="ECO:0000313" key="8">
    <source>
        <dbReference type="EMBL" id="OAF13110.1"/>
    </source>
</evidence>
<keyword evidence="5 6" id="KW-0472">Membrane</keyword>
<feature type="transmembrane region" description="Helical" evidence="6">
    <location>
        <begin position="343"/>
        <end position="362"/>
    </location>
</feature>
<gene>
    <name evidence="8" type="ORF">AYJ54_44700</name>
</gene>
<feature type="transmembrane region" description="Helical" evidence="6">
    <location>
        <begin position="742"/>
        <end position="762"/>
    </location>
</feature>
<dbReference type="InterPro" id="IPR000731">
    <property type="entry name" value="SSD"/>
</dbReference>
<dbReference type="Pfam" id="PF03176">
    <property type="entry name" value="MMPL"/>
    <property type="match status" value="1"/>
</dbReference>
<feature type="transmembrane region" description="Helical" evidence="6">
    <location>
        <begin position="424"/>
        <end position="446"/>
    </location>
</feature>
<dbReference type="NCBIfam" id="TIGR03480">
    <property type="entry name" value="HpnN"/>
    <property type="match status" value="1"/>
</dbReference>
<dbReference type="Gene3D" id="1.20.1640.10">
    <property type="entry name" value="Multidrug efflux transporter AcrB transmembrane domain"/>
    <property type="match status" value="2"/>
</dbReference>
<dbReference type="Proteomes" id="UP000076959">
    <property type="component" value="Unassembled WGS sequence"/>
</dbReference>
<comment type="caution">
    <text evidence="8">The sequence shown here is derived from an EMBL/GenBank/DDBJ whole genome shotgun (WGS) entry which is preliminary data.</text>
</comment>
<feature type="transmembrane region" description="Helical" evidence="6">
    <location>
        <begin position="774"/>
        <end position="794"/>
    </location>
</feature>
<evidence type="ECO:0000256" key="5">
    <source>
        <dbReference type="ARBA" id="ARBA00023136"/>
    </source>
</evidence>
<keyword evidence="2" id="KW-1003">Cell membrane</keyword>
<feature type="transmembrane region" description="Helical" evidence="6">
    <location>
        <begin position="685"/>
        <end position="705"/>
    </location>
</feature>
<dbReference type="InterPro" id="IPR004869">
    <property type="entry name" value="MMPL_dom"/>
</dbReference>
<dbReference type="GO" id="GO:0005886">
    <property type="term" value="C:plasma membrane"/>
    <property type="evidence" value="ECO:0007669"/>
    <property type="project" value="UniProtKB-SubCell"/>
</dbReference>
<dbReference type="InterPro" id="IPR050545">
    <property type="entry name" value="Mycobact_MmpL"/>
</dbReference>
<protein>
    <submittedName>
        <fullName evidence="8">Hopanoid biosynthesis-associated RND transporter HpnN</fullName>
    </submittedName>
</protein>
<feature type="transmembrane region" description="Helical" evidence="6">
    <location>
        <begin position="374"/>
        <end position="398"/>
    </location>
</feature>
<comment type="subcellular location">
    <subcellularLocation>
        <location evidence="1">Cell membrane</location>
        <topology evidence="1">Multi-pass membrane protein</topology>
    </subcellularLocation>
</comment>
<keyword evidence="3 6" id="KW-0812">Transmembrane</keyword>
<keyword evidence="9" id="KW-1185">Reference proteome</keyword>
<evidence type="ECO:0000313" key="9">
    <source>
        <dbReference type="Proteomes" id="UP000076959"/>
    </source>
</evidence>
<evidence type="ECO:0000256" key="3">
    <source>
        <dbReference type="ARBA" id="ARBA00022692"/>
    </source>
</evidence>
<evidence type="ECO:0000256" key="2">
    <source>
        <dbReference type="ARBA" id="ARBA00022475"/>
    </source>
</evidence>
<accession>A0A176Z1P2</accession>
<dbReference type="PANTHER" id="PTHR33406">
    <property type="entry name" value="MEMBRANE PROTEIN MJ1562-RELATED"/>
    <property type="match status" value="1"/>
</dbReference>
<dbReference type="InterPro" id="IPR017841">
    <property type="entry name" value="Hopanoid_biosynth_HpnN"/>
</dbReference>
<feature type="transmembrane region" description="Helical" evidence="6">
    <location>
        <begin position="299"/>
        <end position="322"/>
    </location>
</feature>
<proteinExistence type="predicted"/>
<feature type="transmembrane region" description="Helical" evidence="6">
    <location>
        <begin position="246"/>
        <end position="265"/>
    </location>
</feature>
<dbReference type="AlphaFoldDB" id="A0A176Z1P2"/>
<feature type="domain" description="SSD" evidence="7">
    <location>
        <begin position="271"/>
        <end position="397"/>
    </location>
</feature>
<evidence type="ECO:0000256" key="4">
    <source>
        <dbReference type="ARBA" id="ARBA00022989"/>
    </source>
</evidence>
<dbReference type="PROSITE" id="PS50156">
    <property type="entry name" value="SSD"/>
    <property type="match status" value="1"/>
</dbReference>
<feature type="transmembrane region" description="Helical" evidence="6">
    <location>
        <begin position="272"/>
        <end position="293"/>
    </location>
</feature>